<feature type="signal peptide" evidence="2">
    <location>
        <begin position="1"/>
        <end position="18"/>
    </location>
</feature>
<feature type="compositionally biased region" description="Pro residues" evidence="1">
    <location>
        <begin position="158"/>
        <end position="168"/>
    </location>
</feature>
<reference evidence="3 4" key="1">
    <citation type="submission" date="2018-03" db="EMBL/GenBank/DDBJ databases">
        <authorList>
            <person name="Guldener U."/>
        </authorList>
    </citation>
    <scope>NUCLEOTIDE SEQUENCE [LARGE SCALE GENOMIC DNA]</scope>
    <source>
        <strain evidence="3 4">DAOM196992</strain>
    </source>
</reference>
<gene>
    <name evidence="3" type="ORF">PSFLO_04934</name>
</gene>
<name>A0A5C3F4L6_9BASI</name>
<evidence type="ECO:0000313" key="4">
    <source>
        <dbReference type="Proteomes" id="UP000323386"/>
    </source>
</evidence>
<feature type="compositionally biased region" description="Low complexity" evidence="1">
    <location>
        <begin position="145"/>
        <end position="157"/>
    </location>
</feature>
<keyword evidence="4" id="KW-1185">Reference proteome</keyword>
<dbReference type="Proteomes" id="UP000323386">
    <property type="component" value="Unassembled WGS sequence"/>
</dbReference>
<evidence type="ECO:0000256" key="1">
    <source>
        <dbReference type="SAM" id="MobiDB-lite"/>
    </source>
</evidence>
<feature type="chain" id="PRO_5022808172" evidence="2">
    <location>
        <begin position="19"/>
        <end position="262"/>
    </location>
</feature>
<sequence>MATGVLLWTADCATAAAAAADAAELGVVASCDAVGHGSQSSYTYVHRQAAPSTRNGSEQYTRAVMRRASTHLAPRRATDARLLARPACLPCPALPCLPAHRAKAVDSYECLSCRGGGVAWSINPSKPPRISAPATRRADRPAPAPVVLPTATSTSRPSPSPSPSPSPPPLLLFPPLPFPPLLNLVSVSVSVSAAPLPQATSLAVRTDNCSPVALATPLLPCIITRTLLYMTPDHSPDQITTPTLTPTLILCSPYTAASGDRP</sequence>
<keyword evidence="2" id="KW-0732">Signal</keyword>
<dbReference type="AlphaFoldDB" id="A0A5C3F4L6"/>
<feature type="region of interest" description="Disordered" evidence="1">
    <location>
        <begin position="124"/>
        <end position="168"/>
    </location>
</feature>
<dbReference type="EMBL" id="OOIP01000014">
    <property type="protein sequence ID" value="SPO39453.1"/>
    <property type="molecule type" value="Genomic_DNA"/>
</dbReference>
<organism evidence="3 4">
    <name type="scientific">Pseudozyma flocculosa</name>
    <dbReference type="NCBI Taxonomy" id="84751"/>
    <lineage>
        <taxon>Eukaryota</taxon>
        <taxon>Fungi</taxon>
        <taxon>Dikarya</taxon>
        <taxon>Basidiomycota</taxon>
        <taxon>Ustilaginomycotina</taxon>
        <taxon>Ustilaginomycetes</taxon>
        <taxon>Ustilaginales</taxon>
        <taxon>Ustilaginaceae</taxon>
        <taxon>Pseudozyma</taxon>
    </lineage>
</organism>
<accession>A0A5C3F4L6</accession>
<evidence type="ECO:0000313" key="3">
    <source>
        <dbReference type="EMBL" id="SPO39453.1"/>
    </source>
</evidence>
<evidence type="ECO:0000256" key="2">
    <source>
        <dbReference type="SAM" id="SignalP"/>
    </source>
</evidence>
<proteinExistence type="predicted"/>
<protein>
    <submittedName>
        <fullName evidence="3">Uncharacterized protein</fullName>
    </submittedName>
</protein>